<sequence>MPSRVTGRVRDSNPIHIMPAHRLCLTPKELRRMWTIPSLPQPTLSLMTQDSFNQLLTAANYVIV</sequence>
<evidence type="ECO:0000313" key="2">
    <source>
        <dbReference type="WBParaSite" id="nRc.2.0.1.t24940-RA"/>
    </source>
</evidence>
<accession>A0A915JEJ4</accession>
<protein>
    <submittedName>
        <fullName evidence="2">Uncharacterized protein</fullName>
    </submittedName>
</protein>
<reference evidence="2" key="1">
    <citation type="submission" date="2022-11" db="UniProtKB">
        <authorList>
            <consortium name="WormBaseParasite"/>
        </authorList>
    </citation>
    <scope>IDENTIFICATION</scope>
</reference>
<name>A0A915JEJ4_ROMCU</name>
<dbReference type="AlphaFoldDB" id="A0A915JEJ4"/>
<keyword evidence="1" id="KW-1185">Reference proteome</keyword>
<dbReference type="WBParaSite" id="nRc.2.0.1.t24940-RA">
    <property type="protein sequence ID" value="nRc.2.0.1.t24940-RA"/>
    <property type="gene ID" value="nRc.2.0.1.g24940"/>
</dbReference>
<organism evidence="1 2">
    <name type="scientific">Romanomermis culicivorax</name>
    <name type="common">Nematode worm</name>
    <dbReference type="NCBI Taxonomy" id="13658"/>
    <lineage>
        <taxon>Eukaryota</taxon>
        <taxon>Metazoa</taxon>
        <taxon>Ecdysozoa</taxon>
        <taxon>Nematoda</taxon>
        <taxon>Enoplea</taxon>
        <taxon>Dorylaimia</taxon>
        <taxon>Mermithida</taxon>
        <taxon>Mermithoidea</taxon>
        <taxon>Mermithidae</taxon>
        <taxon>Romanomermis</taxon>
    </lineage>
</organism>
<dbReference type="Proteomes" id="UP000887565">
    <property type="component" value="Unplaced"/>
</dbReference>
<evidence type="ECO:0000313" key="1">
    <source>
        <dbReference type="Proteomes" id="UP000887565"/>
    </source>
</evidence>
<proteinExistence type="predicted"/>